<dbReference type="AlphaFoldDB" id="A0A1G5S4X0"/>
<evidence type="ECO:0000256" key="1">
    <source>
        <dbReference type="SAM" id="Phobius"/>
    </source>
</evidence>
<protein>
    <submittedName>
        <fullName evidence="3">Peptidoglycan/LPS O-acetylase OafA/YrhL, contains acyltransferase and SGNH-hydrolase domains</fullName>
    </submittedName>
</protein>
<feature type="transmembrane region" description="Helical" evidence="1">
    <location>
        <begin position="303"/>
        <end position="320"/>
    </location>
</feature>
<name>A0A1G5S4X0_PSEXY</name>
<evidence type="ECO:0000313" key="3">
    <source>
        <dbReference type="EMBL" id="SCZ81218.1"/>
    </source>
</evidence>
<dbReference type="Pfam" id="PF01757">
    <property type="entry name" value="Acyl_transf_3"/>
    <property type="match status" value="1"/>
</dbReference>
<keyword evidence="1" id="KW-0472">Membrane</keyword>
<dbReference type="EMBL" id="FMWK01000019">
    <property type="protein sequence ID" value="SCZ81218.1"/>
    <property type="molecule type" value="Genomic_DNA"/>
</dbReference>
<dbReference type="PANTHER" id="PTHR23028:SF53">
    <property type="entry name" value="ACYL_TRANSF_3 DOMAIN-CONTAINING PROTEIN"/>
    <property type="match status" value="1"/>
</dbReference>
<dbReference type="GO" id="GO:0000271">
    <property type="term" value="P:polysaccharide biosynthetic process"/>
    <property type="evidence" value="ECO:0007669"/>
    <property type="project" value="TreeGrafter"/>
</dbReference>
<evidence type="ECO:0000259" key="2">
    <source>
        <dbReference type="Pfam" id="PF01757"/>
    </source>
</evidence>
<keyword evidence="1" id="KW-0812">Transmembrane</keyword>
<feature type="transmembrane region" description="Helical" evidence="1">
    <location>
        <begin position="219"/>
        <end position="237"/>
    </location>
</feature>
<dbReference type="InterPro" id="IPR050879">
    <property type="entry name" value="Acyltransferase_3"/>
</dbReference>
<reference evidence="3 4" key="1">
    <citation type="submission" date="2016-10" db="EMBL/GenBank/DDBJ databases">
        <authorList>
            <person name="de Groot N.N."/>
        </authorList>
    </citation>
    <scope>NUCLEOTIDE SEQUENCE [LARGE SCALE GENOMIC DNA]</scope>
    <source>
        <strain evidence="3 4">DSM 10317</strain>
    </source>
</reference>
<gene>
    <name evidence="3" type="ORF">SAMN02910350_02696</name>
</gene>
<feature type="transmembrane region" description="Helical" evidence="1">
    <location>
        <begin position="82"/>
        <end position="111"/>
    </location>
</feature>
<evidence type="ECO:0000313" key="4">
    <source>
        <dbReference type="Proteomes" id="UP000199428"/>
    </source>
</evidence>
<keyword evidence="3" id="KW-0012">Acyltransferase</keyword>
<proteinExistence type="predicted"/>
<dbReference type="RefSeq" id="WP_090164075.1">
    <property type="nucleotide sequence ID" value="NZ_FMWK01000019.1"/>
</dbReference>
<dbReference type="InterPro" id="IPR002656">
    <property type="entry name" value="Acyl_transf_3_dom"/>
</dbReference>
<sequence>MAIEMSVNTHKKDTGVQVLRAVLCVMIMLFHSSAGFASLFWGVTISFFLLSSYYLTIKVLSSEYISIIDQTSHRIRRLYPPYILIIIVSIVDVIARGGNISVEVIAYILSLQNFMWRFPFFTSVEISMGQIMAHTWTLGIEIWMGFLWTFLLVKIPRDKWKLMCYGGILWSVIWRLLIFLGNHQITWIYSMPFAYTDAFSLGTILALEKAAGNEGNKKAVVSCLIGITGIVATWIYLSYINHRGVYDGYLLFGGPRYYLSSVITVNIYLYLGLFFYGISSVTMFWNISENNPLVILGNHSYEMYLFHYPFLVILVQMGKWGNWRKNFVICFIGALICSIAWSYLNNYYRRKNKHDTAV</sequence>
<dbReference type="GO" id="GO:0016787">
    <property type="term" value="F:hydrolase activity"/>
    <property type="evidence" value="ECO:0007669"/>
    <property type="project" value="UniProtKB-KW"/>
</dbReference>
<keyword evidence="3" id="KW-0808">Transferase</keyword>
<feature type="transmembrane region" description="Helical" evidence="1">
    <location>
        <begin position="187"/>
        <end position="207"/>
    </location>
</feature>
<feature type="transmembrane region" description="Helical" evidence="1">
    <location>
        <begin position="40"/>
        <end position="61"/>
    </location>
</feature>
<dbReference type="GO" id="GO:0016020">
    <property type="term" value="C:membrane"/>
    <property type="evidence" value="ECO:0007669"/>
    <property type="project" value="TreeGrafter"/>
</dbReference>
<feature type="transmembrane region" description="Helical" evidence="1">
    <location>
        <begin position="162"/>
        <end position="181"/>
    </location>
</feature>
<dbReference type="Proteomes" id="UP000199428">
    <property type="component" value="Unassembled WGS sequence"/>
</dbReference>
<accession>A0A1G5S4X0</accession>
<feature type="transmembrane region" description="Helical" evidence="1">
    <location>
        <begin position="326"/>
        <end position="344"/>
    </location>
</feature>
<dbReference type="GO" id="GO:0016747">
    <property type="term" value="F:acyltransferase activity, transferring groups other than amino-acyl groups"/>
    <property type="evidence" value="ECO:0007669"/>
    <property type="project" value="InterPro"/>
</dbReference>
<feature type="transmembrane region" description="Helical" evidence="1">
    <location>
        <begin position="257"/>
        <end position="282"/>
    </location>
</feature>
<keyword evidence="1" id="KW-1133">Transmembrane helix</keyword>
<feature type="transmembrane region" description="Helical" evidence="1">
    <location>
        <begin position="131"/>
        <end position="153"/>
    </location>
</feature>
<keyword evidence="3" id="KW-0378">Hydrolase</keyword>
<feature type="domain" description="Acyltransferase 3" evidence="2">
    <location>
        <begin position="15"/>
        <end position="340"/>
    </location>
</feature>
<dbReference type="PANTHER" id="PTHR23028">
    <property type="entry name" value="ACETYLTRANSFERASE"/>
    <property type="match status" value="1"/>
</dbReference>
<organism evidence="3 4">
    <name type="scientific">Pseudobutyrivibrio xylanivorans</name>
    <dbReference type="NCBI Taxonomy" id="185007"/>
    <lineage>
        <taxon>Bacteria</taxon>
        <taxon>Bacillati</taxon>
        <taxon>Bacillota</taxon>
        <taxon>Clostridia</taxon>
        <taxon>Lachnospirales</taxon>
        <taxon>Lachnospiraceae</taxon>
        <taxon>Pseudobutyrivibrio</taxon>
    </lineage>
</organism>